<accession>S8EP23</accession>
<evidence type="ECO:0000313" key="1">
    <source>
        <dbReference type="EMBL" id="EPS74642.1"/>
    </source>
</evidence>
<gene>
    <name evidence="1" type="ORF">M569_00121</name>
</gene>
<keyword evidence="2" id="KW-1185">Reference proteome</keyword>
<dbReference type="EMBL" id="AUSU01000018">
    <property type="protein sequence ID" value="EPS74642.1"/>
    <property type="molecule type" value="Genomic_DNA"/>
</dbReference>
<organism evidence="1 2">
    <name type="scientific">Genlisea aurea</name>
    <dbReference type="NCBI Taxonomy" id="192259"/>
    <lineage>
        <taxon>Eukaryota</taxon>
        <taxon>Viridiplantae</taxon>
        <taxon>Streptophyta</taxon>
        <taxon>Embryophyta</taxon>
        <taxon>Tracheophyta</taxon>
        <taxon>Spermatophyta</taxon>
        <taxon>Magnoliopsida</taxon>
        <taxon>eudicotyledons</taxon>
        <taxon>Gunneridae</taxon>
        <taxon>Pentapetalae</taxon>
        <taxon>asterids</taxon>
        <taxon>lamiids</taxon>
        <taxon>Lamiales</taxon>
        <taxon>Lentibulariaceae</taxon>
        <taxon>Genlisea</taxon>
    </lineage>
</organism>
<reference evidence="1 2" key="1">
    <citation type="journal article" date="2013" name="BMC Genomics">
        <title>The miniature genome of a carnivorous plant Genlisea aurea contains a low number of genes and short non-coding sequences.</title>
        <authorList>
            <person name="Leushkin E.V."/>
            <person name="Sutormin R.A."/>
            <person name="Nabieva E.R."/>
            <person name="Penin A.A."/>
            <person name="Kondrashov A.S."/>
            <person name="Logacheva M.D."/>
        </authorList>
    </citation>
    <scope>NUCLEOTIDE SEQUENCE [LARGE SCALE GENOMIC DNA]</scope>
</reference>
<protein>
    <submittedName>
        <fullName evidence="1">Uncharacterized protein</fullName>
    </submittedName>
</protein>
<comment type="caution">
    <text evidence="1">The sequence shown here is derived from an EMBL/GenBank/DDBJ whole genome shotgun (WGS) entry which is preliminary data.</text>
</comment>
<evidence type="ECO:0000313" key="2">
    <source>
        <dbReference type="Proteomes" id="UP000015453"/>
    </source>
</evidence>
<name>S8EP23_9LAMI</name>
<proteinExistence type="predicted"/>
<sequence>MGVGDQNVEISTPSLISKKTPVHRLHIAIALNMFTDPESAKNDDKELAGSLLTATSPSPADVATRKLSTLPAEGTGTQGILYIQQSVSSSNELIHDEDTIKYFPTLEKRSLYSTKNFRKDLA</sequence>
<dbReference type="Proteomes" id="UP000015453">
    <property type="component" value="Unassembled WGS sequence"/>
</dbReference>
<dbReference type="AlphaFoldDB" id="S8EP23"/>